<feature type="compositionally biased region" description="Low complexity" evidence="6">
    <location>
        <begin position="10"/>
        <end position="20"/>
    </location>
</feature>
<feature type="compositionally biased region" description="Low complexity" evidence="6">
    <location>
        <begin position="1041"/>
        <end position="1057"/>
    </location>
</feature>
<evidence type="ECO:0000256" key="5">
    <source>
        <dbReference type="ARBA" id="ARBA00023136"/>
    </source>
</evidence>
<feature type="compositionally biased region" description="Low complexity" evidence="6">
    <location>
        <begin position="204"/>
        <end position="213"/>
    </location>
</feature>
<dbReference type="Proteomes" id="UP001172155">
    <property type="component" value="Unassembled WGS sequence"/>
</dbReference>
<evidence type="ECO:0000256" key="3">
    <source>
        <dbReference type="ARBA" id="ARBA00022692"/>
    </source>
</evidence>
<evidence type="ECO:0000256" key="4">
    <source>
        <dbReference type="ARBA" id="ARBA00022989"/>
    </source>
</evidence>
<evidence type="ECO:0000313" key="8">
    <source>
        <dbReference type="EMBL" id="KAK0754148.1"/>
    </source>
</evidence>
<dbReference type="InterPro" id="IPR007941">
    <property type="entry name" value="DUF726"/>
</dbReference>
<feature type="compositionally biased region" description="Polar residues" evidence="6">
    <location>
        <begin position="1090"/>
        <end position="1110"/>
    </location>
</feature>
<organism evidence="8 9">
    <name type="scientific">Schizothecium vesticola</name>
    <dbReference type="NCBI Taxonomy" id="314040"/>
    <lineage>
        <taxon>Eukaryota</taxon>
        <taxon>Fungi</taxon>
        <taxon>Dikarya</taxon>
        <taxon>Ascomycota</taxon>
        <taxon>Pezizomycotina</taxon>
        <taxon>Sordariomycetes</taxon>
        <taxon>Sordariomycetidae</taxon>
        <taxon>Sordariales</taxon>
        <taxon>Schizotheciaceae</taxon>
        <taxon>Schizothecium</taxon>
    </lineage>
</organism>
<comment type="similarity">
    <text evidence="2">Belongs to the TMCO4 family.</text>
</comment>
<reference evidence="8" key="1">
    <citation type="submission" date="2023-06" db="EMBL/GenBank/DDBJ databases">
        <title>Genome-scale phylogeny and comparative genomics of the fungal order Sordariales.</title>
        <authorList>
            <consortium name="Lawrence Berkeley National Laboratory"/>
            <person name="Hensen N."/>
            <person name="Bonometti L."/>
            <person name="Westerberg I."/>
            <person name="Brannstrom I.O."/>
            <person name="Guillou S."/>
            <person name="Cros-Aarteil S."/>
            <person name="Calhoun S."/>
            <person name="Haridas S."/>
            <person name="Kuo A."/>
            <person name="Mondo S."/>
            <person name="Pangilinan J."/>
            <person name="Riley R."/>
            <person name="LaButti K."/>
            <person name="Andreopoulos B."/>
            <person name="Lipzen A."/>
            <person name="Chen C."/>
            <person name="Yanf M."/>
            <person name="Daum C."/>
            <person name="Ng V."/>
            <person name="Clum A."/>
            <person name="Steindorff A."/>
            <person name="Ohm R."/>
            <person name="Martin F."/>
            <person name="Silar P."/>
            <person name="Natvig D."/>
            <person name="Lalanne C."/>
            <person name="Gautier V."/>
            <person name="Ament-velasquez S.L."/>
            <person name="Kruys A."/>
            <person name="Hutchinson M.I."/>
            <person name="Powell A.J."/>
            <person name="Barry K."/>
            <person name="Miller A.N."/>
            <person name="Grigoriev I.V."/>
            <person name="Debuchy R."/>
            <person name="Gladieux P."/>
            <person name="Thoren M.H."/>
            <person name="Johannesson H."/>
        </authorList>
    </citation>
    <scope>NUCLEOTIDE SEQUENCE</scope>
    <source>
        <strain evidence="8">SMH3187-1</strain>
    </source>
</reference>
<feature type="region of interest" description="Disordered" evidence="6">
    <location>
        <begin position="1041"/>
        <end position="1234"/>
    </location>
</feature>
<keyword evidence="3 7" id="KW-0812">Transmembrane</keyword>
<feature type="region of interest" description="Disordered" evidence="6">
    <location>
        <begin position="431"/>
        <end position="477"/>
    </location>
</feature>
<evidence type="ECO:0000256" key="7">
    <source>
        <dbReference type="SAM" id="Phobius"/>
    </source>
</evidence>
<gene>
    <name evidence="8" type="ORF">B0T18DRAFT_453926</name>
</gene>
<feature type="compositionally biased region" description="Basic and acidic residues" evidence="6">
    <location>
        <begin position="129"/>
        <end position="148"/>
    </location>
</feature>
<feature type="compositionally biased region" description="Basic and acidic residues" evidence="6">
    <location>
        <begin position="1224"/>
        <end position="1234"/>
    </location>
</feature>
<feature type="region of interest" description="Disordered" evidence="6">
    <location>
        <begin position="978"/>
        <end position="1003"/>
    </location>
</feature>
<feature type="compositionally biased region" description="Basic and acidic residues" evidence="6">
    <location>
        <begin position="177"/>
        <end position="186"/>
    </location>
</feature>
<dbReference type="PANTHER" id="PTHR17920">
    <property type="entry name" value="TRANSMEMBRANE AND COILED-COIL DOMAIN-CONTAINING PROTEIN 4 TMCO4"/>
    <property type="match status" value="1"/>
</dbReference>
<accession>A0AA40FAA9</accession>
<keyword evidence="5 7" id="KW-0472">Membrane</keyword>
<dbReference type="GO" id="GO:0016020">
    <property type="term" value="C:membrane"/>
    <property type="evidence" value="ECO:0007669"/>
    <property type="project" value="UniProtKB-SubCell"/>
</dbReference>
<keyword evidence="9" id="KW-1185">Reference proteome</keyword>
<feature type="region of interest" description="Disordered" evidence="6">
    <location>
        <begin position="1"/>
        <end position="20"/>
    </location>
</feature>
<sequence length="1234" mass="132794">MPGDDDDTAAGKTAPANAGVVARGTVSAAAAVADNTAAPRPDAATGAMAAVESEPIEFDDFGLPIRKFKPPPTPPATVQPTGASRKSQDTDSGSEEEFKDAVSAPESGAPSRASGEGKPGAQVASLKGEGVDVKAVEGKGDAGTDESKQVGNPARDTLPLASPKPEAPEKAPAADIKSLEGNKGAEKGLTPQKATQTGHDGKASEAAAPEAAAGVSEFSHQPLPAQKSERVEKEDDEWQTMPAYAPYDIYDDDNKLIAKEYNEEVEIAETYGYGGLGGAGKGYTRVFVDDDAESATSMDDNTQYLFKDKLQTTAVTDEDDAQRDAVGQLEATKDLLTEGQRVAYVGLTRLELSAMVKELEDMPQTRRVKKELNIAAESMKMWSQKMMIRLYAHMDINPAEQIMIEQLTAHGVMPQDLTPVLMANARVKNPMAETPEKSPSGSGSAASSRPVSVASPGFERPATPPPAYDPDAGTELSAPVQMPSQMATTQKIDIDLRWTVLCDLFLVLIADSVYDSRSRVLLERVGKDLEIPWIDICRFEKKVTDALEMQQQAEKENWNEEEHMEVRRKADLKRRYMVMGLATVGGGLVIGLSAGLLAPMIGLGLAAGFTTIGVGGTGTFLAGAGGAAIITSTAAASGSLIGGRAANRRTGSVKTFEYRPLHNNKRVNLIVTVSGWMTGKVDDVRLPFSTIDPVMGDLYSVLWEPEMLTSMGDTINILATEALTQGLQQVLGSTILVALMSALQLPVVLTKLSYLIDNPWTVSLGRAQMAGLILADSLIDRNLGTRPITLVGYSLGSRVIFTCLQELARKGAFGLVQNVFLFGSPVVVNQDEYLRARAVVSGRFVSAYNRNDWILGYLFRLTGGGIRRVAGLAPVEGVPGMENVDVSELVAGHMDYRRAMPRLLRECGFLVDSDEFTEIEDPDPENHGQRQRELINEIEEARKILEEEQNPKKGVKGAFGFFRKKKALQKQEWEVYEDKTKAAAGGTSDTDTSRLEDKDGNNHGVLFDVDAIRAELARADRHDPIDEEMLQVREIKSTLPPMKLDLSPSPSLPSLALARNSGGGNRSVSAALPARSPGASTPTHGHARRPSQQQQRHTSYQHKSQPSLDRTPTFPATKAETDGYKPFAETDGYTPFAAGNGYHTPSPPADNDDDMQMTFVESEPKPKPSSPSPSPRVSHSPNPSTTSLPPAPPQRPEPKTVLTAPSAPVANPWADFDDDEDDFGKEKEMTMTFA</sequence>
<evidence type="ECO:0000256" key="6">
    <source>
        <dbReference type="SAM" id="MobiDB-lite"/>
    </source>
</evidence>
<evidence type="ECO:0008006" key="10">
    <source>
        <dbReference type="Google" id="ProtNLM"/>
    </source>
</evidence>
<comment type="subcellular location">
    <subcellularLocation>
        <location evidence="1">Membrane</location>
        <topology evidence="1">Multi-pass membrane protein</topology>
    </subcellularLocation>
</comment>
<evidence type="ECO:0000256" key="2">
    <source>
        <dbReference type="ARBA" id="ARBA00009824"/>
    </source>
</evidence>
<dbReference type="PANTHER" id="PTHR17920:SF3">
    <property type="entry name" value="TRANSMEMBRANE AND COILED-COIL DOMAIN-CONTAINING PROTEIN 4"/>
    <property type="match status" value="1"/>
</dbReference>
<dbReference type="EMBL" id="JAUKUD010000001">
    <property type="protein sequence ID" value="KAK0754148.1"/>
    <property type="molecule type" value="Genomic_DNA"/>
</dbReference>
<protein>
    <recommendedName>
        <fullName evidence="10">DUF726-domain-containing protein</fullName>
    </recommendedName>
</protein>
<feature type="compositionally biased region" description="Low complexity" evidence="6">
    <location>
        <begin position="1175"/>
        <end position="1184"/>
    </location>
</feature>
<evidence type="ECO:0000256" key="1">
    <source>
        <dbReference type="ARBA" id="ARBA00004141"/>
    </source>
</evidence>
<dbReference type="SUPFAM" id="SSF53474">
    <property type="entry name" value="alpha/beta-Hydrolases"/>
    <property type="match status" value="1"/>
</dbReference>
<keyword evidence="4 7" id="KW-1133">Transmembrane helix</keyword>
<proteinExistence type="inferred from homology"/>
<feature type="transmembrane region" description="Helical" evidence="7">
    <location>
        <begin position="576"/>
        <end position="600"/>
    </location>
</feature>
<comment type="caution">
    <text evidence="8">The sequence shown here is derived from an EMBL/GenBank/DDBJ whole genome shotgun (WGS) entry which is preliminary data.</text>
</comment>
<feature type="compositionally biased region" description="Low complexity" evidence="6">
    <location>
        <begin position="158"/>
        <end position="174"/>
    </location>
</feature>
<feature type="compositionally biased region" description="Low complexity" evidence="6">
    <location>
        <begin position="438"/>
        <end position="457"/>
    </location>
</feature>
<dbReference type="Pfam" id="PF05277">
    <property type="entry name" value="DUF726"/>
    <property type="match status" value="1"/>
</dbReference>
<name>A0AA40FAA9_9PEZI</name>
<feature type="region of interest" description="Disordered" evidence="6">
    <location>
        <begin position="61"/>
        <end position="237"/>
    </location>
</feature>
<dbReference type="AlphaFoldDB" id="A0AA40FAA9"/>
<evidence type="ECO:0000313" key="9">
    <source>
        <dbReference type="Proteomes" id="UP001172155"/>
    </source>
</evidence>
<dbReference type="InterPro" id="IPR029058">
    <property type="entry name" value="AB_hydrolase_fold"/>
</dbReference>
<feature type="compositionally biased region" description="Basic and acidic residues" evidence="6">
    <location>
        <begin position="991"/>
        <end position="1001"/>
    </location>
</feature>